<dbReference type="RefSeq" id="WP_267645983.1">
    <property type="nucleotide sequence ID" value="NZ_JANHGR010000001.1"/>
</dbReference>
<organism evidence="1 2">
    <name type="scientific">Halolamina litorea</name>
    <dbReference type="NCBI Taxonomy" id="1515593"/>
    <lineage>
        <taxon>Archaea</taxon>
        <taxon>Methanobacteriati</taxon>
        <taxon>Methanobacteriota</taxon>
        <taxon>Stenosarchaea group</taxon>
        <taxon>Halobacteria</taxon>
        <taxon>Halobacteriales</taxon>
        <taxon>Haloferacaceae</taxon>
    </lineage>
</organism>
<evidence type="ECO:0000313" key="2">
    <source>
        <dbReference type="Proteomes" id="UP001597139"/>
    </source>
</evidence>
<proteinExistence type="predicted"/>
<gene>
    <name evidence="1" type="ORF">ACFSAU_04225</name>
</gene>
<accession>A0ABD6BPZ7</accession>
<reference evidence="1 2" key="1">
    <citation type="journal article" date="2019" name="Int. J. Syst. Evol. Microbiol.">
        <title>The Global Catalogue of Microorganisms (GCM) 10K type strain sequencing project: providing services to taxonomists for standard genome sequencing and annotation.</title>
        <authorList>
            <consortium name="The Broad Institute Genomics Platform"/>
            <consortium name="The Broad Institute Genome Sequencing Center for Infectious Disease"/>
            <person name="Wu L."/>
            <person name="Ma J."/>
        </authorList>
    </citation>
    <scope>NUCLEOTIDE SEQUENCE [LARGE SCALE GENOMIC DNA]</scope>
    <source>
        <strain evidence="1 2">CGMCC 1.12859</strain>
    </source>
</reference>
<keyword evidence="2" id="KW-1185">Reference proteome</keyword>
<dbReference type="Proteomes" id="UP001597139">
    <property type="component" value="Unassembled WGS sequence"/>
</dbReference>
<comment type="caution">
    <text evidence="1">The sequence shown here is derived from an EMBL/GenBank/DDBJ whole genome shotgun (WGS) entry which is preliminary data.</text>
</comment>
<dbReference type="AlphaFoldDB" id="A0ABD6BPZ7"/>
<name>A0ABD6BPZ7_9EURY</name>
<protein>
    <submittedName>
        <fullName evidence="1">Uncharacterized protein</fullName>
    </submittedName>
</protein>
<sequence>MPMETYILVVRETSRHDGIDADLIDDDGLVETTTQLAYGDYDVTAERGDDEGPDRIEERFTVDASSVGIEVEREDGEFVFRAVADGEEAARIEVSDTEWALLQS</sequence>
<evidence type="ECO:0000313" key="1">
    <source>
        <dbReference type="EMBL" id="MFD1566689.1"/>
    </source>
</evidence>
<dbReference type="EMBL" id="JBHUCZ010000001">
    <property type="protein sequence ID" value="MFD1566689.1"/>
    <property type="molecule type" value="Genomic_DNA"/>
</dbReference>